<accession>A0ABP9KV78</accession>
<dbReference type="Gene3D" id="3.40.50.10300">
    <property type="entry name" value="CoaB-like"/>
    <property type="match status" value="1"/>
</dbReference>
<gene>
    <name evidence="2" type="ORF">GCM10025759_00120</name>
</gene>
<evidence type="ECO:0000313" key="2">
    <source>
        <dbReference type="EMBL" id="GAA5066587.1"/>
    </source>
</evidence>
<dbReference type="Pfam" id="PF04127">
    <property type="entry name" value="DFP"/>
    <property type="match status" value="1"/>
</dbReference>
<sequence length="220" mass="22749">MSASLQGLRIVVSAGPTYEDIDPVRFIGNRSSGKMGFAVAQAAAQRGAQVVLVAGPVSLPTPAGVQRIDVRSAAQMHEAVLAQLPADVYIGAAAVADFAPAQAASNKIKKTAGQDTLTLTLVRTRDILADIATHAQRPRLVVGFAAETDHVEAYARGKLENKRLDLIAANRVGVAGSGFESDDNTLTVYAADGLAQALGPAPKTALADALLELVAARMPT</sequence>
<evidence type="ECO:0000259" key="1">
    <source>
        <dbReference type="Pfam" id="PF04127"/>
    </source>
</evidence>
<dbReference type="EMBL" id="BAABKY010000001">
    <property type="protein sequence ID" value="GAA5066587.1"/>
    <property type="molecule type" value="Genomic_DNA"/>
</dbReference>
<keyword evidence="3" id="KW-1185">Reference proteome</keyword>
<dbReference type="Proteomes" id="UP001501083">
    <property type="component" value="Unassembled WGS sequence"/>
</dbReference>
<feature type="domain" description="DNA/pantothenate metabolism flavoprotein C-terminal" evidence="1">
    <location>
        <begin position="5"/>
        <end position="216"/>
    </location>
</feature>
<organism evidence="2 3">
    <name type="scientific">Lysobacter panacisoli</name>
    <dbReference type="NCBI Taxonomy" id="1255263"/>
    <lineage>
        <taxon>Bacteria</taxon>
        <taxon>Pseudomonadati</taxon>
        <taxon>Pseudomonadota</taxon>
        <taxon>Gammaproteobacteria</taxon>
        <taxon>Lysobacterales</taxon>
        <taxon>Lysobacteraceae</taxon>
        <taxon>Lysobacter</taxon>
    </lineage>
</organism>
<dbReference type="InterPro" id="IPR035929">
    <property type="entry name" value="CoaB-like_sf"/>
</dbReference>
<dbReference type="SUPFAM" id="SSF102645">
    <property type="entry name" value="CoaB-like"/>
    <property type="match status" value="1"/>
</dbReference>
<name>A0ABP9KV78_9GAMM</name>
<protein>
    <recommendedName>
        <fullName evidence="1">DNA/pantothenate metabolism flavoprotein C-terminal domain-containing protein</fullName>
    </recommendedName>
</protein>
<dbReference type="InterPro" id="IPR007085">
    <property type="entry name" value="DNA/pantothenate-metab_flavo_C"/>
</dbReference>
<proteinExistence type="predicted"/>
<reference evidence="3" key="1">
    <citation type="journal article" date="2019" name="Int. J. Syst. Evol. Microbiol.">
        <title>The Global Catalogue of Microorganisms (GCM) 10K type strain sequencing project: providing services to taxonomists for standard genome sequencing and annotation.</title>
        <authorList>
            <consortium name="The Broad Institute Genomics Platform"/>
            <consortium name="The Broad Institute Genome Sequencing Center for Infectious Disease"/>
            <person name="Wu L."/>
            <person name="Ma J."/>
        </authorList>
    </citation>
    <scope>NUCLEOTIDE SEQUENCE [LARGE SCALE GENOMIC DNA]</scope>
    <source>
        <strain evidence="3">JCM 19212</strain>
    </source>
</reference>
<evidence type="ECO:0000313" key="3">
    <source>
        <dbReference type="Proteomes" id="UP001501083"/>
    </source>
</evidence>
<comment type="caution">
    <text evidence="2">The sequence shown here is derived from an EMBL/GenBank/DDBJ whole genome shotgun (WGS) entry which is preliminary data.</text>
</comment>